<feature type="region of interest" description="Disordered" evidence="1">
    <location>
        <begin position="51"/>
        <end position="79"/>
    </location>
</feature>
<proteinExistence type="predicted"/>
<protein>
    <submittedName>
        <fullName evidence="2">Uncharacterized protein</fullName>
    </submittedName>
</protein>
<comment type="caution">
    <text evidence="2">The sequence shown here is derived from an EMBL/GenBank/DDBJ whole genome shotgun (WGS) entry which is preliminary data.</text>
</comment>
<evidence type="ECO:0000313" key="3">
    <source>
        <dbReference type="Proteomes" id="UP000756921"/>
    </source>
</evidence>
<dbReference type="AlphaFoldDB" id="A0A9P6KT43"/>
<keyword evidence="3" id="KW-1185">Reference proteome</keyword>
<sequence length="110" mass="12222">MASRSERDGGRRGTVRADRNRIVVRMAVWCDAGDGYGYELGLVRAGRSVSQATRGAHQQTHTPPALTSMGESRRRARTRRREAWVISSRATMRCNSLQVQFPVLGGPPVR</sequence>
<name>A0A9P6KT43_9PLEO</name>
<evidence type="ECO:0000313" key="2">
    <source>
        <dbReference type="EMBL" id="KAF9737349.1"/>
    </source>
</evidence>
<feature type="compositionally biased region" description="Polar residues" evidence="1">
    <location>
        <begin position="51"/>
        <end position="62"/>
    </location>
</feature>
<dbReference type="EMBL" id="WJXW01000004">
    <property type="protein sequence ID" value="KAF9737349.1"/>
    <property type="molecule type" value="Genomic_DNA"/>
</dbReference>
<dbReference type="Proteomes" id="UP000756921">
    <property type="component" value="Unassembled WGS sequence"/>
</dbReference>
<accession>A0A9P6KT43</accession>
<dbReference type="OrthoDB" id="10492727at2759"/>
<reference evidence="2" key="1">
    <citation type="journal article" date="2020" name="Mol. Plant Microbe Interact.">
        <title>Genome Sequence of the Biocontrol Agent Coniothyrium minitans strain Conio (IMI 134523).</title>
        <authorList>
            <person name="Patel D."/>
            <person name="Shittu T.A."/>
            <person name="Baroncelli R."/>
            <person name="Muthumeenakshi S."/>
            <person name="Osborne T.H."/>
            <person name="Janganan T.K."/>
            <person name="Sreenivasaprasad S."/>
        </authorList>
    </citation>
    <scope>NUCLEOTIDE SEQUENCE</scope>
    <source>
        <strain evidence="2">Conio</strain>
    </source>
</reference>
<organism evidence="2 3">
    <name type="scientific">Paraphaeosphaeria minitans</name>
    <dbReference type="NCBI Taxonomy" id="565426"/>
    <lineage>
        <taxon>Eukaryota</taxon>
        <taxon>Fungi</taxon>
        <taxon>Dikarya</taxon>
        <taxon>Ascomycota</taxon>
        <taxon>Pezizomycotina</taxon>
        <taxon>Dothideomycetes</taxon>
        <taxon>Pleosporomycetidae</taxon>
        <taxon>Pleosporales</taxon>
        <taxon>Massarineae</taxon>
        <taxon>Didymosphaeriaceae</taxon>
        <taxon>Paraphaeosphaeria</taxon>
    </lineage>
</organism>
<gene>
    <name evidence="2" type="ORF">PMIN01_05128</name>
</gene>
<evidence type="ECO:0000256" key="1">
    <source>
        <dbReference type="SAM" id="MobiDB-lite"/>
    </source>
</evidence>